<feature type="domain" description="DUF1206" evidence="2">
    <location>
        <begin position="208"/>
        <end position="275"/>
    </location>
</feature>
<gene>
    <name evidence="3" type="ORF">GS18_0201030</name>
</gene>
<keyword evidence="4" id="KW-1185">Reference proteome</keyword>
<feature type="transmembrane region" description="Helical" evidence="1">
    <location>
        <begin position="156"/>
        <end position="177"/>
    </location>
</feature>
<dbReference type="Proteomes" id="UP000028549">
    <property type="component" value="Unassembled WGS sequence"/>
</dbReference>
<dbReference type="RefSeq" id="WP_029565219.1">
    <property type="nucleotide sequence ID" value="NZ_JNVC02000001.1"/>
</dbReference>
<keyword evidence="1" id="KW-0812">Transmembrane</keyword>
<feature type="transmembrane region" description="Helical" evidence="1">
    <location>
        <begin position="75"/>
        <end position="93"/>
    </location>
</feature>
<proteinExistence type="predicted"/>
<dbReference type="AlphaFoldDB" id="A0A084H1Z1"/>
<feature type="domain" description="DUF1206" evidence="2">
    <location>
        <begin position="114"/>
        <end position="181"/>
    </location>
</feature>
<keyword evidence="1" id="KW-0472">Membrane</keyword>
<accession>A0A084H1Z1</accession>
<dbReference type="Pfam" id="PF06724">
    <property type="entry name" value="DUF1206"/>
    <property type="match status" value="3"/>
</dbReference>
<comment type="caution">
    <text evidence="3">The sequence shown here is derived from an EMBL/GenBank/DDBJ whole genome shotgun (WGS) entry which is preliminary data.</text>
</comment>
<feature type="transmembrane region" description="Helical" evidence="1">
    <location>
        <begin position="250"/>
        <end position="268"/>
    </location>
</feature>
<feature type="domain" description="DUF1206" evidence="2">
    <location>
        <begin position="30"/>
        <end position="97"/>
    </location>
</feature>
<evidence type="ECO:0000256" key="1">
    <source>
        <dbReference type="SAM" id="Phobius"/>
    </source>
</evidence>
<dbReference type="STRING" id="246786.GS18_0201030"/>
<name>A0A084H1Z1_METID</name>
<evidence type="ECO:0000313" key="4">
    <source>
        <dbReference type="Proteomes" id="UP000028549"/>
    </source>
</evidence>
<feature type="transmembrane region" description="Helical" evidence="1">
    <location>
        <begin position="209"/>
        <end position="230"/>
    </location>
</feature>
<protein>
    <submittedName>
        <fullName evidence="3">Membrane protein</fullName>
    </submittedName>
</protein>
<organism evidence="3 4">
    <name type="scientific">Metabacillus indicus</name>
    <name type="common">Bacillus indicus</name>
    <dbReference type="NCBI Taxonomy" id="246786"/>
    <lineage>
        <taxon>Bacteria</taxon>
        <taxon>Bacillati</taxon>
        <taxon>Bacillota</taxon>
        <taxon>Bacilli</taxon>
        <taxon>Bacillales</taxon>
        <taxon>Bacillaceae</taxon>
        <taxon>Metabacillus</taxon>
    </lineage>
</organism>
<reference evidence="3 4" key="1">
    <citation type="journal article" date="2005" name="Int. J. Syst. Evol. Microbiol.">
        <title>Bacillus cibi sp. nov., isolated from jeotgal, a traditional Korean fermented seafood.</title>
        <authorList>
            <person name="Yoon J.H."/>
            <person name="Lee C.H."/>
            <person name="Oh T.K."/>
        </authorList>
    </citation>
    <scope>NUCLEOTIDE SEQUENCE [LARGE SCALE GENOMIC DNA]</scope>
    <source>
        <strain evidence="3 4">DSM 16189</strain>
    </source>
</reference>
<evidence type="ECO:0000313" key="3">
    <source>
        <dbReference type="EMBL" id="KEZ53603.1"/>
    </source>
</evidence>
<dbReference type="EMBL" id="JNVC02000001">
    <property type="protein sequence ID" value="KEZ53603.1"/>
    <property type="molecule type" value="Genomic_DNA"/>
</dbReference>
<feature type="transmembrane region" description="Helical" evidence="1">
    <location>
        <begin position="36"/>
        <end position="55"/>
    </location>
</feature>
<feature type="transmembrane region" description="Helical" evidence="1">
    <location>
        <begin position="114"/>
        <end position="136"/>
    </location>
</feature>
<sequence length="283" mass="30566">MEYSAKAEAKAKANDAGEETKPWIRRFGRFGYMAKGLVYFLIGVLALLAALGLGGKMTGTSGMFETVAGKPFGEILLWVIGIGLIGYVLWELIKAILDPERKGKKTKGILVRTGYAVSAVVYGAIAYKAISIAMHASSGGGGSEKTISAKLLQQPFGQWIIGLVGAIIIGYGLYELYNGYTERFMNKFRVSEMNEHERKVARKSGKSGLIARGIVLAMIGYFFIQTAITANPEQSKGIDGALAELASKPYGGWMLGLAAAGLMLYGIYEMIRGRYEHMSFGGK</sequence>
<dbReference type="OrthoDB" id="5702018at2"/>
<evidence type="ECO:0000259" key="2">
    <source>
        <dbReference type="Pfam" id="PF06724"/>
    </source>
</evidence>
<keyword evidence="1" id="KW-1133">Transmembrane helix</keyword>
<dbReference type="InterPro" id="IPR009597">
    <property type="entry name" value="DUF1206"/>
</dbReference>